<proteinExistence type="predicted"/>
<dbReference type="AlphaFoldDB" id="A0AAU9UJ30"/>
<dbReference type="Proteomes" id="UP001153954">
    <property type="component" value="Unassembled WGS sequence"/>
</dbReference>
<feature type="region of interest" description="Disordered" evidence="1">
    <location>
        <begin position="1"/>
        <end position="21"/>
    </location>
</feature>
<evidence type="ECO:0000313" key="2">
    <source>
        <dbReference type="EMBL" id="CAH2099041.1"/>
    </source>
</evidence>
<comment type="caution">
    <text evidence="2">The sequence shown here is derived from an EMBL/GenBank/DDBJ whole genome shotgun (WGS) entry which is preliminary data.</text>
</comment>
<evidence type="ECO:0000313" key="3">
    <source>
        <dbReference type="Proteomes" id="UP001153954"/>
    </source>
</evidence>
<gene>
    <name evidence="2" type="ORF">EEDITHA_LOCUS14083</name>
</gene>
<accession>A0AAU9UJ30</accession>
<evidence type="ECO:0000256" key="1">
    <source>
        <dbReference type="SAM" id="MobiDB-lite"/>
    </source>
</evidence>
<organism evidence="2 3">
    <name type="scientific">Euphydryas editha</name>
    <name type="common">Edith's checkerspot</name>
    <dbReference type="NCBI Taxonomy" id="104508"/>
    <lineage>
        <taxon>Eukaryota</taxon>
        <taxon>Metazoa</taxon>
        <taxon>Ecdysozoa</taxon>
        <taxon>Arthropoda</taxon>
        <taxon>Hexapoda</taxon>
        <taxon>Insecta</taxon>
        <taxon>Pterygota</taxon>
        <taxon>Neoptera</taxon>
        <taxon>Endopterygota</taxon>
        <taxon>Lepidoptera</taxon>
        <taxon>Glossata</taxon>
        <taxon>Ditrysia</taxon>
        <taxon>Papilionoidea</taxon>
        <taxon>Nymphalidae</taxon>
        <taxon>Nymphalinae</taxon>
        <taxon>Euphydryas</taxon>
    </lineage>
</organism>
<feature type="region of interest" description="Disordered" evidence="1">
    <location>
        <begin position="95"/>
        <end position="122"/>
    </location>
</feature>
<keyword evidence="3" id="KW-1185">Reference proteome</keyword>
<reference evidence="2" key="1">
    <citation type="submission" date="2022-03" db="EMBL/GenBank/DDBJ databases">
        <authorList>
            <person name="Tunstrom K."/>
        </authorList>
    </citation>
    <scope>NUCLEOTIDE SEQUENCE</scope>
</reference>
<feature type="compositionally biased region" description="Basic and acidic residues" evidence="1">
    <location>
        <begin position="1"/>
        <end position="10"/>
    </location>
</feature>
<name>A0AAU9UJ30_EUPED</name>
<dbReference type="EMBL" id="CAKOGL010000021">
    <property type="protein sequence ID" value="CAH2099041.1"/>
    <property type="molecule type" value="Genomic_DNA"/>
</dbReference>
<protein>
    <submittedName>
        <fullName evidence="2">Uncharacterized protein</fullName>
    </submittedName>
</protein>
<sequence>MKTKKCHVEPVPEPPPPDPCKLQRIRQKEKAGIKICPPVPVEQPPPPPACHALCYEKIKNPVVKLSNQPVVCIVERQPTGTARCDEVAERAAAHPDLPWPGCPTPPPLPPPPAPDLCEEQQKKQRIEECKERMKRYRL</sequence>
<feature type="compositionally biased region" description="Pro residues" evidence="1">
    <location>
        <begin position="97"/>
        <end position="114"/>
    </location>
</feature>